<dbReference type="Pfam" id="PF13469">
    <property type="entry name" value="Sulfotransfer_3"/>
    <property type="match status" value="1"/>
</dbReference>
<dbReference type="GO" id="GO:0001517">
    <property type="term" value="F:N-acetylglucosamine 6-O-sulfotransferase activity"/>
    <property type="evidence" value="ECO:0007669"/>
    <property type="project" value="TreeGrafter"/>
</dbReference>
<dbReference type="Gene3D" id="3.40.50.300">
    <property type="entry name" value="P-loop containing nucleotide triphosphate hydrolases"/>
    <property type="match status" value="1"/>
</dbReference>
<reference evidence="1 2" key="1">
    <citation type="submission" date="2016-10" db="EMBL/GenBank/DDBJ databases">
        <authorList>
            <person name="de Groot N.N."/>
        </authorList>
    </citation>
    <scope>NUCLEOTIDE SEQUENCE [LARGE SCALE GENOMIC DNA]</scope>
    <source>
        <strain evidence="1 2">DSM 25186</strain>
    </source>
</reference>
<dbReference type="SUPFAM" id="SSF52540">
    <property type="entry name" value="P-loop containing nucleoside triphosphate hydrolases"/>
    <property type="match status" value="1"/>
</dbReference>
<accession>A0A1G9LN09</accession>
<proteinExistence type="predicted"/>
<gene>
    <name evidence="1" type="ORF">SAMN05421823_107103</name>
</gene>
<sequence length="323" mass="37226">MLGSMLSAHPNYQATPESQFKNYLFNWFDYPDTLQPDECRRILDFLPTNFRFRLWNLVADKEALLEACRTRSIGGLLVELARQYAWQVARNAHATVWIDHSPDNISLTRELLHYLPEARFIHIVRDGRAIAASVLPLDWGPNTIKGAADLWTQRLAQGFTAEQALKASGRFTTLRYEDLVCDPEMTLRKLCAEINLEFHPNMLTGNGLQTTVYNSRQHALVGKAPEKDRINAWEEQLQPRQIEIFEWMTEPMLRNLDYPLKFNGKARAPKRTEWLQMEVEHYLGKVKNVIRRKKRIKRALLTAPKTSISEQRVVQVGALSAGA</sequence>
<dbReference type="InterPro" id="IPR027417">
    <property type="entry name" value="P-loop_NTPase"/>
</dbReference>
<dbReference type="GO" id="GO:0006790">
    <property type="term" value="P:sulfur compound metabolic process"/>
    <property type="evidence" value="ECO:0007669"/>
    <property type="project" value="TreeGrafter"/>
</dbReference>
<dbReference type="EMBL" id="FNFO01000007">
    <property type="protein sequence ID" value="SDL63244.1"/>
    <property type="molecule type" value="Genomic_DNA"/>
</dbReference>
<organism evidence="1 2">
    <name type="scientific">Catalinimonas alkaloidigena</name>
    <dbReference type="NCBI Taxonomy" id="1075417"/>
    <lineage>
        <taxon>Bacteria</taxon>
        <taxon>Pseudomonadati</taxon>
        <taxon>Bacteroidota</taxon>
        <taxon>Cytophagia</taxon>
        <taxon>Cytophagales</taxon>
        <taxon>Catalimonadaceae</taxon>
        <taxon>Catalinimonas</taxon>
    </lineage>
</organism>
<dbReference type="PANTHER" id="PTHR10704">
    <property type="entry name" value="CARBOHYDRATE SULFOTRANSFERASE"/>
    <property type="match status" value="1"/>
</dbReference>
<dbReference type="GO" id="GO:0006044">
    <property type="term" value="P:N-acetylglucosamine metabolic process"/>
    <property type="evidence" value="ECO:0007669"/>
    <property type="project" value="TreeGrafter"/>
</dbReference>
<dbReference type="InterPro" id="IPR051135">
    <property type="entry name" value="Gal/GlcNAc/GalNAc_ST"/>
</dbReference>
<protein>
    <submittedName>
        <fullName evidence="1">Sulfotransferase family protein</fullName>
    </submittedName>
</protein>
<dbReference type="PANTHER" id="PTHR10704:SF44">
    <property type="entry name" value="LD35051P-RELATED"/>
    <property type="match status" value="1"/>
</dbReference>
<evidence type="ECO:0000313" key="2">
    <source>
        <dbReference type="Proteomes" id="UP000198510"/>
    </source>
</evidence>
<keyword evidence="2" id="KW-1185">Reference proteome</keyword>
<keyword evidence="1" id="KW-0808">Transferase</keyword>
<evidence type="ECO:0000313" key="1">
    <source>
        <dbReference type="EMBL" id="SDL63244.1"/>
    </source>
</evidence>
<name>A0A1G9LN09_9BACT</name>
<dbReference type="AlphaFoldDB" id="A0A1G9LN09"/>
<dbReference type="Proteomes" id="UP000198510">
    <property type="component" value="Unassembled WGS sequence"/>
</dbReference>
<dbReference type="STRING" id="1075417.SAMN05421823_107103"/>